<evidence type="ECO:0000313" key="2">
    <source>
        <dbReference type="Proteomes" id="UP000010087"/>
    </source>
</evidence>
<sequence length="57" mass="6457">MPDKHDARRIPLKNKASLFQTFSSRFTYYAACTNKAKRGISHGHREQACAGREADSM</sequence>
<dbReference type="EMBL" id="CP002833">
    <property type="protein sequence ID" value="AFI66542.1"/>
    <property type="molecule type" value="Genomic_DNA"/>
</dbReference>
<reference evidence="1 2" key="1">
    <citation type="journal article" date="2012" name="PLoS ONE">
        <title>Evolution of Burkholderia pseudomallei in recurrent melioidosis.</title>
        <authorList>
            <person name="Hayden H.S."/>
            <person name="Lim R."/>
            <person name="Brittnacher M.J."/>
            <person name="Sims E.H."/>
            <person name="Ramage E.R."/>
            <person name="Fong C."/>
            <person name="Wu Z."/>
            <person name="Crist E."/>
            <person name="Chang J."/>
            <person name="Zhou Y."/>
            <person name="Radey M."/>
            <person name="Rohmer L."/>
            <person name="Haugen E."/>
            <person name="Gillett W."/>
            <person name="Wuthiekanun V."/>
            <person name="Peacock S.J."/>
            <person name="Kaul R."/>
            <person name="Miller S.I."/>
            <person name="Manoil C."/>
            <person name="Jacobs M.A."/>
        </authorList>
    </citation>
    <scope>NUCLEOTIDE SEQUENCE [LARGE SCALE GENOMIC DNA]</scope>
    <source>
        <strain evidence="1 2">1026b</strain>
    </source>
</reference>
<dbReference type="AlphaFoldDB" id="A0A0H3HKS7"/>
<protein>
    <submittedName>
        <fullName evidence="1">Uncharacterized protein</fullName>
    </submittedName>
</protein>
<accession>A0A0H3HKS7</accession>
<evidence type="ECO:0000313" key="1">
    <source>
        <dbReference type="EMBL" id="AFI66542.1"/>
    </source>
</evidence>
<dbReference type="Proteomes" id="UP000010087">
    <property type="component" value="Chromosome 1"/>
</dbReference>
<organism evidence="1 2">
    <name type="scientific">Burkholderia pseudomallei (strain 1026b)</name>
    <dbReference type="NCBI Taxonomy" id="884204"/>
    <lineage>
        <taxon>Bacteria</taxon>
        <taxon>Pseudomonadati</taxon>
        <taxon>Pseudomonadota</taxon>
        <taxon>Betaproteobacteria</taxon>
        <taxon>Burkholderiales</taxon>
        <taxon>Burkholderiaceae</taxon>
        <taxon>Burkholderia</taxon>
        <taxon>pseudomallei group</taxon>
    </lineage>
</organism>
<gene>
    <name evidence="1" type="ordered locus">BP1026B_I1924</name>
</gene>
<proteinExistence type="predicted"/>
<name>A0A0H3HKS7_BURP2</name>
<dbReference type="KEGG" id="bpz:BP1026B_I1924"/>